<evidence type="ECO:0000313" key="2">
    <source>
        <dbReference type="EMBL" id="GGZ56686.1"/>
    </source>
</evidence>
<dbReference type="SUPFAM" id="SSF51206">
    <property type="entry name" value="cAMP-binding domain-like"/>
    <property type="match status" value="1"/>
</dbReference>
<dbReference type="InterPro" id="IPR018490">
    <property type="entry name" value="cNMP-bd_dom_sf"/>
</dbReference>
<comment type="caution">
    <text evidence="2">The sequence shown here is derived from an EMBL/GenBank/DDBJ whole genome shotgun (WGS) entry which is preliminary data.</text>
</comment>
<dbReference type="Proteomes" id="UP000615593">
    <property type="component" value="Unassembled WGS sequence"/>
</dbReference>
<dbReference type="Pfam" id="PF00027">
    <property type="entry name" value="cNMP_binding"/>
    <property type="match status" value="1"/>
</dbReference>
<accession>A0ABQ3BVI1</accession>
<dbReference type="InterPro" id="IPR000595">
    <property type="entry name" value="cNMP-bd_dom"/>
</dbReference>
<dbReference type="Gene3D" id="2.60.120.10">
    <property type="entry name" value="Jelly Rolls"/>
    <property type="match status" value="1"/>
</dbReference>
<proteinExistence type="predicted"/>
<feature type="domain" description="Cyclic nucleotide-binding" evidence="1">
    <location>
        <begin position="15"/>
        <end position="132"/>
    </location>
</feature>
<evidence type="ECO:0000313" key="3">
    <source>
        <dbReference type="Proteomes" id="UP000615593"/>
    </source>
</evidence>
<reference evidence="3" key="1">
    <citation type="journal article" date="2019" name="Int. J. Syst. Evol. Microbiol.">
        <title>The Global Catalogue of Microorganisms (GCM) 10K type strain sequencing project: providing services to taxonomists for standard genome sequencing and annotation.</title>
        <authorList>
            <consortium name="The Broad Institute Genomics Platform"/>
            <consortium name="The Broad Institute Genome Sequencing Center for Infectious Disease"/>
            <person name="Wu L."/>
            <person name="Ma J."/>
        </authorList>
    </citation>
    <scope>NUCLEOTIDE SEQUENCE [LARGE SCALE GENOMIC DNA]</scope>
    <source>
        <strain evidence="3">KCTC 12708</strain>
    </source>
</reference>
<evidence type="ECO:0000259" key="1">
    <source>
        <dbReference type="PROSITE" id="PS50042"/>
    </source>
</evidence>
<gene>
    <name evidence="2" type="ORF">GCM10008088_17840</name>
</gene>
<keyword evidence="3" id="KW-1185">Reference proteome</keyword>
<dbReference type="CDD" id="cd00038">
    <property type="entry name" value="CAP_ED"/>
    <property type="match status" value="1"/>
</dbReference>
<protein>
    <submittedName>
        <fullName evidence="2">Cyclic nucleotide-binding protein</fullName>
    </submittedName>
</protein>
<dbReference type="InterPro" id="IPR014710">
    <property type="entry name" value="RmlC-like_jellyroll"/>
</dbReference>
<organism evidence="2 3">
    <name type="scientific">Mesonia mobilis</name>
    <dbReference type="NCBI Taxonomy" id="369791"/>
    <lineage>
        <taxon>Bacteria</taxon>
        <taxon>Pseudomonadati</taxon>
        <taxon>Bacteroidota</taxon>
        <taxon>Flavobacteriia</taxon>
        <taxon>Flavobacteriales</taxon>
        <taxon>Flavobacteriaceae</taxon>
        <taxon>Mesonia</taxon>
    </lineage>
</organism>
<sequence>MMSSNFQWYIKKQWGLSEEDTLKLQNFYEKRSLEKGEVLLQIEEFSNEYYFVESGLLKSYSYSSNGKEHILQFAPENWLIGDLGSIHLKERSSFYVEAIEDSLVCIFNESFFDELSKLCANFRERNEALLHKHVRHLNHRINLLLGASAEERYVDFLKLYPNLSKRVPLRLIASYLGITPESLSRVRKKIAHKEF</sequence>
<dbReference type="PROSITE" id="PS50042">
    <property type="entry name" value="CNMP_BINDING_3"/>
    <property type="match status" value="1"/>
</dbReference>
<dbReference type="EMBL" id="BMWY01000004">
    <property type="protein sequence ID" value="GGZ56686.1"/>
    <property type="molecule type" value="Genomic_DNA"/>
</dbReference>
<name>A0ABQ3BVI1_9FLAO</name>